<accession>A0AA36IFE8</accession>
<dbReference type="InterPro" id="IPR003593">
    <property type="entry name" value="AAA+_ATPase"/>
</dbReference>
<evidence type="ECO:0000256" key="5">
    <source>
        <dbReference type="ARBA" id="ARBA00022840"/>
    </source>
</evidence>
<dbReference type="AlphaFoldDB" id="A0AA36IFE8"/>
<proteinExistence type="predicted"/>
<dbReference type="Proteomes" id="UP001178507">
    <property type="component" value="Unassembled WGS sequence"/>
</dbReference>
<dbReference type="Pfam" id="PF01061">
    <property type="entry name" value="ABC2_membrane"/>
    <property type="match status" value="1"/>
</dbReference>
<evidence type="ECO:0000256" key="7">
    <source>
        <dbReference type="ARBA" id="ARBA00023136"/>
    </source>
</evidence>
<feature type="transmembrane region" description="Helical" evidence="8">
    <location>
        <begin position="384"/>
        <end position="410"/>
    </location>
</feature>
<dbReference type="EMBL" id="CAUJNA010001277">
    <property type="protein sequence ID" value="CAJ1385735.1"/>
    <property type="molecule type" value="Genomic_DNA"/>
</dbReference>
<dbReference type="PROSITE" id="PS50893">
    <property type="entry name" value="ABC_TRANSPORTER_2"/>
    <property type="match status" value="1"/>
</dbReference>
<evidence type="ECO:0000256" key="2">
    <source>
        <dbReference type="ARBA" id="ARBA00022448"/>
    </source>
</evidence>
<dbReference type="SMART" id="SM00382">
    <property type="entry name" value="AAA"/>
    <property type="match status" value="1"/>
</dbReference>
<dbReference type="InterPro" id="IPR050352">
    <property type="entry name" value="ABCG_transporters"/>
</dbReference>
<dbReference type="GO" id="GO:0140359">
    <property type="term" value="F:ABC-type transporter activity"/>
    <property type="evidence" value="ECO:0007669"/>
    <property type="project" value="InterPro"/>
</dbReference>
<keyword evidence="6 8" id="KW-1133">Transmembrane helix</keyword>
<feature type="domain" description="ABC transporter" evidence="9">
    <location>
        <begin position="3"/>
        <end position="239"/>
    </location>
</feature>
<keyword evidence="4" id="KW-0547">Nucleotide-binding</keyword>
<evidence type="ECO:0000256" key="4">
    <source>
        <dbReference type="ARBA" id="ARBA00022741"/>
    </source>
</evidence>
<dbReference type="GO" id="GO:0016020">
    <property type="term" value="C:membrane"/>
    <property type="evidence" value="ECO:0007669"/>
    <property type="project" value="UniProtKB-SubCell"/>
</dbReference>
<keyword evidence="11" id="KW-1185">Reference proteome</keyword>
<dbReference type="InterPro" id="IPR043926">
    <property type="entry name" value="ABCG_dom"/>
</dbReference>
<dbReference type="InterPro" id="IPR027417">
    <property type="entry name" value="P-loop_NTPase"/>
</dbReference>
<keyword evidence="2" id="KW-0813">Transport</keyword>
<evidence type="ECO:0000256" key="1">
    <source>
        <dbReference type="ARBA" id="ARBA00004141"/>
    </source>
</evidence>
<reference evidence="10" key="1">
    <citation type="submission" date="2023-08" db="EMBL/GenBank/DDBJ databases">
        <authorList>
            <person name="Chen Y."/>
            <person name="Shah S."/>
            <person name="Dougan E. K."/>
            <person name="Thang M."/>
            <person name="Chan C."/>
        </authorList>
    </citation>
    <scope>NUCLEOTIDE SEQUENCE</scope>
</reference>
<keyword evidence="3 8" id="KW-0812">Transmembrane</keyword>
<evidence type="ECO:0000256" key="6">
    <source>
        <dbReference type="ARBA" id="ARBA00022989"/>
    </source>
</evidence>
<dbReference type="PANTHER" id="PTHR48041">
    <property type="entry name" value="ABC TRANSPORTER G FAMILY MEMBER 28"/>
    <property type="match status" value="1"/>
</dbReference>
<dbReference type="SUPFAM" id="SSF52540">
    <property type="entry name" value="P-loop containing nucleoside triphosphate hydrolases"/>
    <property type="match status" value="1"/>
</dbReference>
<evidence type="ECO:0000256" key="3">
    <source>
        <dbReference type="ARBA" id="ARBA00022692"/>
    </source>
</evidence>
<dbReference type="GO" id="GO:0005524">
    <property type="term" value="F:ATP binding"/>
    <property type="evidence" value="ECO:0007669"/>
    <property type="project" value="UniProtKB-KW"/>
</dbReference>
<dbReference type="Pfam" id="PF19055">
    <property type="entry name" value="ABC2_membrane_7"/>
    <property type="match status" value="1"/>
</dbReference>
<feature type="transmembrane region" description="Helical" evidence="8">
    <location>
        <begin position="449"/>
        <end position="470"/>
    </location>
</feature>
<evidence type="ECO:0000313" key="11">
    <source>
        <dbReference type="Proteomes" id="UP001178507"/>
    </source>
</evidence>
<protein>
    <recommendedName>
        <fullName evidence="9">ABC transporter domain-containing protein</fullName>
    </recommendedName>
</protein>
<evidence type="ECO:0000259" key="9">
    <source>
        <dbReference type="PROSITE" id="PS50893"/>
    </source>
</evidence>
<gene>
    <name evidence="10" type="ORF">EVOR1521_LOCUS12277</name>
</gene>
<sequence>MNVSVDALNVTAGSRKLLQYVNCSFQAGQMIALMGPSGAGKTTLLNSMVGRASGSIGGTVTYNGHSLVHARSCIGYVTQEDIMYETLTPRENLTFAAAFILPSLPHAKRQQAVEDIIEKLKLQKCADTVVGSPGLVRGISGGERKRTNVALSMLGQPSLLLLDEPTSGLDSKMSDSLMKDVKEIALEGCTVLATIHQPSEAVFRRFDRVLLLRAGQVAYFGPVAELRDVLLGLGVHCPPGLPLPELLLEVLEEGQEERQQQLRQLSLGKAKAKDEQPEAKGFQRAGWPRQLGILLRRELVNLKRSKGLTVVRAAQSVASSLLIGWIFVQLERNMSGLQPRLFSSFMLVFSQFLFAVLGVVNAFPSERAVFLRETQDKLYHPATFYLAKVCIDTAMQCFFPLLVLVISYPLIGLNGESADRILLFYVIMAVVSNCGAGMGFMVSAAVPSVSLALSIAPGLMMPQLLLAGIFTKVEDLPQPFNALSYVMVARYAVQATVTNEFNCIPKDGCDQSWHASPEDQCGSSPCDFCCTDAEMSAAGGICPVLSCDDAIKFLNMDEVWPSGGTHDETVAYNIIALLVLLAFFRLQGLNILMMSYRRATTGSALPCKCRCPARARSAIDTE</sequence>
<dbReference type="InterPro" id="IPR013525">
    <property type="entry name" value="ABC2_TM"/>
</dbReference>
<comment type="subcellular location">
    <subcellularLocation>
        <location evidence="1">Membrane</location>
        <topology evidence="1">Multi-pass membrane protein</topology>
    </subcellularLocation>
</comment>
<evidence type="ECO:0000256" key="8">
    <source>
        <dbReference type="SAM" id="Phobius"/>
    </source>
</evidence>
<feature type="transmembrane region" description="Helical" evidence="8">
    <location>
        <begin position="422"/>
        <end position="442"/>
    </location>
</feature>
<evidence type="ECO:0000313" key="10">
    <source>
        <dbReference type="EMBL" id="CAJ1385735.1"/>
    </source>
</evidence>
<name>A0AA36IFE8_9DINO</name>
<keyword evidence="5" id="KW-0067">ATP-binding</keyword>
<organism evidence="10 11">
    <name type="scientific">Effrenium voratum</name>
    <dbReference type="NCBI Taxonomy" id="2562239"/>
    <lineage>
        <taxon>Eukaryota</taxon>
        <taxon>Sar</taxon>
        <taxon>Alveolata</taxon>
        <taxon>Dinophyceae</taxon>
        <taxon>Suessiales</taxon>
        <taxon>Symbiodiniaceae</taxon>
        <taxon>Effrenium</taxon>
    </lineage>
</organism>
<dbReference type="InterPro" id="IPR003439">
    <property type="entry name" value="ABC_transporter-like_ATP-bd"/>
</dbReference>
<feature type="transmembrane region" description="Helical" evidence="8">
    <location>
        <begin position="342"/>
        <end position="363"/>
    </location>
</feature>
<dbReference type="GO" id="GO:0016887">
    <property type="term" value="F:ATP hydrolysis activity"/>
    <property type="evidence" value="ECO:0007669"/>
    <property type="project" value="InterPro"/>
</dbReference>
<comment type="caution">
    <text evidence="10">The sequence shown here is derived from an EMBL/GenBank/DDBJ whole genome shotgun (WGS) entry which is preliminary data.</text>
</comment>
<dbReference type="PANTHER" id="PTHR48041:SF139">
    <property type="entry name" value="PROTEIN SCARLET"/>
    <property type="match status" value="1"/>
</dbReference>
<dbReference type="Gene3D" id="3.40.50.300">
    <property type="entry name" value="P-loop containing nucleotide triphosphate hydrolases"/>
    <property type="match status" value="1"/>
</dbReference>
<dbReference type="Pfam" id="PF00005">
    <property type="entry name" value="ABC_tran"/>
    <property type="match status" value="1"/>
</dbReference>
<feature type="transmembrane region" description="Helical" evidence="8">
    <location>
        <begin position="570"/>
        <end position="588"/>
    </location>
</feature>
<keyword evidence="7 8" id="KW-0472">Membrane</keyword>